<accession>A0A1X7HBH6</accession>
<dbReference type="FunFam" id="1.10.287.950:FF:000001">
    <property type="entry name" value="Methyl-accepting chemotaxis sensory transducer"/>
    <property type="match status" value="1"/>
</dbReference>
<dbReference type="EMBL" id="FXAH01000028">
    <property type="protein sequence ID" value="SMF82830.1"/>
    <property type="molecule type" value="Genomic_DNA"/>
</dbReference>
<feature type="domain" description="Methyl-accepting transducer" evidence="5">
    <location>
        <begin position="447"/>
        <end position="676"/>
    </location>
</feature>
<feature type="transmembrane region" description="Helical" evidence="4">
    <location>
        <begin position="68"/>
        <end position="87"/>
    </location>
</feature>
<keyword evidence="4" id="KW-1133">Transmembrane helix</keyword>
<name>A0A1X7HBH6_TRICW</name>
<dbReference type="AlphaFoldDB" id="A0A1X7HBH6"/>
<dbReference type="Pfam" id="PF00672">
    <property type="entry name" value="HAMP"/>
    <property type="match status" value="1"/>
</dbReference>
<sequence length="692" mass="71987">MADTVSGVHFQIDVSQWIPLLLAYRSDTMRAPARGASIPSANRGSVVRKWLFGAGIGVMGRLNMPAKLGIVALLFMVPLSATFYVTVRSALQSYSATRSELDGIALLETTQDLLKAVQTRRGTGASVLAGNEAMRPAFDAASAAGDRLVATLGERSATIRRFDLSARVQALVKHYREAVTPGLDASGPQFFATHTALVGEIFAFESDLADAAALAFDSDATNERLVKAAVFLLPGTAETVGITRGAGSAALSKGGAQLIGFDAGVLSVRAGALANARDEITRALGRLSESDKADTAAVSAIDLGAFDTFRETVAHLAKDGGVAGVDAAAFFRQGSDAIATLDGARIRLEARLAKRLEARAHSERNTVGVTVVVSLISIGAALYLFAAFALRTQSDVAQLSRAMALIGKGDLSIALEANGKDELAFVKRELNELVAQWKSTITATRGAAQSVLVGSQQIAAGNQDLSQRTETQAASLQETAASMEELTSTVRSNTSSALHASALSTEASGRAAHTGTAVGDAVALMRELREESDRMAEIVSVIEGIAFQTNILALNAAVEAARAGEQGKGFAVVAGEVRGLAHRSAEAAKDVKALIHASIDRVTSGSARFAEVEASIGAVIDAIASVDRIVGEIASASEQQTLGIEQVNVAIAQMDEVTQRNAALVEQSAAASASLEEQAGQMEELVGRFKVA</sequence>
<evidence type="ECO:0000256" key="1">
    <source>
        <dbReference type="ARBA" id="ARBA00004370"/>
    </source>
</evidence>
<feature type="domain" description="HAMP" evidence="6">
    <location>
        <begin position="390"/>
        <end position="442"/>
    </location>
</feature>
<keyword evidence="4" id="KW-0812">Transmembrane</keyword>
<reference evidence="8" key="1">
    <citation type="submission" date="2017-04" db="EMBL/GenBank/DDBJ databases">
        <authorList>
            <person name="Varghese N."/>
            <person name="Submissions S."/>
        </authorList>
    </citation>
    <scope>NUCLEOTIDE SEQUENCE [LARGE SCALE GENOMIC DNA]</scope>
    <source>
        <strain evidence="8">Ballard 720</strain>
    </source>
</reference>
<dbReference type="Pfam" id="PF00015">
    <property type="entry name" value="MCPsignal"/>
    <property type="match status" value="1"/>
</dbReference>
<keyword evidence="3" id="KW-0807">Transducer</keyword>
<gene>
    <name evidence="7" type="ORF">SAMN06295900_1283</name>
</gene>
<dbReference type="SUPFAM" id="SSF58104">
    <property type="entry name" value="Methyl-accepting chemotaxis protein (MCP) signaling domain"/>
    <property type="match status" value="1"/>
</dbReference>
<dbReference type="InterPro" id="IPR004090">
    <property type="entry name" value="Chemotax_Me-accpt_rcpt"/>
</dbReference>
<feature type="transmembrane region" description="Helical" evidence="4">
    <location>
        <begin position="367"/>
        <end position="390"/>
    </location>
</feature>
<dbReference type="InterPro" id="IPR004089">
    <property type="entry name" value="MCPsignal_dom"/>
</dbReference>
<dbReference type="STRING" id="28094.SAMN06295900_1283"/>
<dbReference type="GO" id="GO:0004888">
    <property type="term" value="F:transmembrane signaling receptor activity"/>
    <property type="evidence" value="ECO:0007669"/>
    <property type="project" value="InterPro"/>
</dbReference>
<dbReference type="GO" id="GO:0006935">
    <property type="term" value="P:chemotaxis"/>
    <property type="evidence" value="ECO:0007669"/>
    <property type="project" value="InterPro"/>
</dbReference>
<dbReference type="PANTHER" id="PTHR43531">
    <property type="entry name" value="PROTEIN ICFG"/>
    <property type="match status" value="1"/>
</dbReference>
<organism evidence="7 8">
    <name type="scientific">Trinickia caryophylli</name>
    <name type="common">Paraburkholderia caryophylli</name>
    <dbReference type="NCBI Taxonomy" id="28094"/>
    <lineage>
        <taxon>Bacteria</taxon>
        <taxon>Pseudomonadati</taxon>
        <taxon>Pseudomonadota</taxon>
        <taxon>Betaproteobacteria</taxon>
        <taxon>Burkholderiales</taxon>
        <taxon>Burkholderiaceae</taxon>
        <taxon>Trinickia</taxon>
    </lineage>
</organism>
<dbReference type="Proteomes" id="UP000192911">
    <property type="component" value="Unassembled WGS sequence"/>
</dbReference>
<dbReference type="InterPro" id="IPR003660">
    <property type="entry name" value="HAMP_dom"/>
</dbReference>
<comment type="subcellular location">
    <subcellularLocation>
        <location evidence="1">Membrane</location>
    </subcellularLocation>
</comment>
<evidence type="ECO:0000313" key="8">
    <source>
        <dbReference type="Proteomes" id="UP000192911"/>
    </source>
</evidence>
<protein>
    <submittedName>
        <fullName evidence="7">Methyl-accepting chemotaxis protein</fullName>
    </submittedName>
</protein>
<dbReference type="InterPro" id="IPR051310">
    <property type="entry name" value="MCP_chemotaxis"/>
</dbReference>
<evidence type="ECO:0000259" key="6">
    <source>
        <dbReference type="PROSITE" id="PS50885"/>
    </source>
</evidence>
<evidence type="ECO:0000256" key="4">
    <source>
        <dbReference type="SAM" id="Phobius"/>
    </source>
</evidence>
<dbReference type="GO" id="GO:0007165">
    <property type="term" value="P:signal transduction"/>
    <property type="evidence" value="ECO:0007669"/>
    <property type="project" value="UniProtKB-KW"/>
</dbReference>
<dbReference type="PRINTS" id="PR00260">
    <property type="entry name" value="CHEMTRNSDUCR"/>
</dbReference>
<dbReference type="SMART" id="SM00283">
    <property type="entry name" value="MA"/>
    <property type="match status" value="1"/>
</dbReference>
<dbReference type="GO" id="GO:0005886">
    <property type="term" value="C:plasma membrane"/>
    <property type="evidence" value="ECO:0007669"/>
    <property type="project" value="TreeGrafter"/>
</dbReference>
<dbReference type="PANTHER" id="PTHR43531:SF16">
    <property type="entry name" value="METHYL-ACCEPTING CHEMOTAXIS PROTEIN II"/>
    <property type="match status" value="1"/>
</dbReference>
<dbReference type="Gene3D" id="1.10.287.950">
    <property type="entry name" value="Methyl-accepting chemotaxis protein"/>
    <property type="match status" value="1"/>
</dbReference>
<keyword evidence="4" id="KW-0472">Membrane</keyword>
<keyword evidence="8" id="KW-1185">Reference proteome</keyword>
<evidence type="ECO:0000256" key="3">
    <source>
        <dbReference type="PROSITE-ProRule" id="PRU00284"/>
    </source>
</evidence>
<evidence type="ECO:0000256" key="2">
    <source>
        <dbReference type="ARBA" id="ARBA00029447"/>
    </source>
</evidence>
<evidence type="ECO:0000259" key="5">
    <source>
        <dbReference type="PROSITE" id="PS50111"/>
    </source>
</evidence>
<proteinExistence type="inferred from homology"/>
<dbReference type="CDD" id="cd06225">
    <property type="entry name" value="HAMP"/>
    <property type="match status" value="1"/>
</dbReference>
<evidence type="ECO:0000313" key="7">
    <source>
        <dbReference type="EMBL" id="SMF82830.1"/>
    </source>
</evidence>
<comment type="similarity">
    <text evidence="2">Belongs to the methyl-accepting chemotaxis (MCP) protein family.</text>
</comment>
<dbReference type="CDD" id="cd11386">
    <property type="entry name" value="MCP_signal"/>
    <property type="match status" value="1"/>
</dbReference>
<dbReference type="SMART" id="SM00304">
    <property type="entry name" value="HAMP"/>
    <property type="match status" value="1"/>
</dbReference>
<dbReference type="PROSITE" id="PS50111">
    <property type="entry name" value="CHEMOTAXIS_TRANSDUC_2"/>
    <property type="match status" value="1"/>
</dbReference>
<dbReference type="PROSITE" id="PS50885">
    <property type="entry name" value="HAMP"/>
    <property type="match status" value="1"/>
</dbReference>